<reference evidence="1 2" key="1">
    <citation type="journal article" date="2023" name="Insect Mol. Biol.">
        <title>Genome sequencing provides insights into the evolution of gene families encoding plant cell wall-degrading enzymes in longhorned beetles.</title>
        <authorList>
            <person name="Shin N.R."/>
            <person name="Okamura Y."/>
            <person name="Kirsch R."/>
            <person name="Pauchet Y."/>
        </authorList>
    </citation>
    <scope>NUCLEOTIDE SEQUENCE [LARGE SCALE GENOMIC DNA]</scope>
    <source>
        <strain evidence="1">EAD_L_NR</strain>
    </source>
</reference>
<comment type="caution">
    <text evidence="1">The sequence shown here is derived from an EMBL/GenBank/DDBJ whole genome shotgun (WGS) entry which is preliminary data.</text>
</comment>
<gene>
    <name evidence="1" type="ORF">NQ315_014644</name>
</gene>
<evidence type="ECO:0000313" key="2">
    <source>
        <dbReference type="Proteomes" id="UP001159042"/>
    </source>
</evidence>
<dbReference type="AlphaFoldDB" id="A0AAV8VR38"/>
<evidence type="ECO:0000313" key="1">
    <source>
        <dbReference type="EMBL" id="KAJ8916431.1"/>
    </source>
</evidence>
<proteinExistence type="predicted"/>
<protein>
    <recommendedName>
        <fullName evidence="3">DNA-directed DNA polymerase</fullName>
    </recommendedName>
</protein>
<dbReference type="Proteomes" id="UP001159042">
    <property type="component" value="Unassembled WGS sequence"/>
</dbReference>
<name>A0AAV8VR38_9CUCU</name>
<dbReference type="SUPFAM" id="SSF53098">
    <property type="entry name" value="Ribonuclease H-like"/>
    <property type="match status" value="1"/>
</dbReference>
<evidence type="ECO:0008006" key="3">
    <source>
        <dbReference type="Google" id="ProtNLM"/>
    </source>
</evidence>
<keyword evidence="2" id="KW-1185">Reference proteome</keyword>
<organism evidence="1 2">
    <name type="scientific">Exocentrus adspersus</name>
    <dbReference type="NCBI Taxonomy" id="1586481"/>
    <lineage>
        <taxon>Eukaryota</taxon>
        <taxon>Metazoa</taxon>
        <taxon>Ecdysozoa</taxon>
        <taxon>Arthropoda</taxon>
        <taxon>Hexapoda</taxon>
        <taxon>Insecta</taxon>
        <taxon>Pterygota</taxon>
        <taxon>Neoptera</taxon>
        <taxon>Endopterygota</taxon>
        <taxon>Coleoptera</taxon>
        <taxon>Polyphaga</taxon>
        <taxon>Cucujiformia</taxon>
        <taxon>Chrysomeloidea</taxon>
        <taxon>Cerambycidae</taxon>
        <taxon>Lamiinae</taxon>
        <taxon>Acanthocinini</taxon>
        <taxon>Exocentrus</taxon>
    </lineage>
</organism>
<accession>A0AAV8VR38</accession>
<dbReference type="PANTHER" id="PTHR33568:SF3">
    <property type="entry name" value="DNA-DIRECTED DNA POLYMERASE"/>
    <property type="match status" value="1"/>
</dbReference>
<sequence>MYTASLIIYQPNSRELNTETFCLVVTSVKMLAGRGRDCNYNTHDEECSKRREIVCIKKTKTIYAIRDPQLVKMRKDVGKMQTQGLIADGGDWHRFEGRAAASLRLSTVCQQTKRFEECLKTVKFNRKHVCGEVHCKVCRKHASADYLCNIQSDTGKPKSEDLLFVFYDLETRQENVEQDGAHLHEPNLCVFKQWCNNSLNSMSGMICAKCGVVVVAHNDGGFDGQFVLNYVFIKTDLNPELIIRGTKITMIESKLPKAFGLGDNYKKWYFPHLFNTIANANYIGPLRPIEYYSPNTLKMTDRSSSKYCISDVEILTVGCMKFRQQMLETGGVCPFTEACPITSCYNKVFRHNFLQPNTIGIIPKRGCRWRCNQSKIANQKSNG</sequence>
<dbReference type="EMBL" id="JANEYG010000042">
    <property type="protein sequence ID" value="KAJ8916431.1"/>
    <property type="molecule type" value="Genomic_DNA"/>
</dbReference>
<dbReference type="InterPro" id="IPR012337">
    <property type="entry name" value="RNaseH-like_sf"/>
</dbReference>
<dbReference type="PANTHER" id="PTHR33568">
    <property type="entry name" value="DNA POLYMERASE"/>
    <property type="match status" value="1"/>
</dbReference>